<dbReference type="Gene3D" id="3.80.10.10">
    <property type="entry name" value="Ribonuclease Inhibitor"/>
    <property type="match status" value="3"/>
</dbReference>
<dbReference type="InterPro" id="IPR050467">
    <property type="entry name" value="LRFN"/>
</dbReference>
<dbReference type="OrthoDB" id="694479at2759"/>
<evidence type="ECO:0000313" key="4">
    <source>
        <dbReference type="EMBL" id="CAF0944135.1"/>
    </source>
</evidence>
<evidence type="ECO:0000256" key="3">
    <source>
        <dbReference type="ARBA" id="ARBA00022737"/>
    </source>
</evidence>
<protein>
    <submittedName>
        <fullName evidence="4">Uncharacterized protein</fullName>
    </submittedName>
</protein>
<accession>A0A814CRW8</accession>
<comment type="caution">
    <text evidence="4">The sequence shown here is derived from an EMBL/GenBank/DDBJ whole genome shotgun (WGS) entry which is preliminary data.</text>
</comment>
<keyword evidence="3" id="KW-0677">Repeat</keyword>
<dbReference type="InterPro" id="IPR003591">
    <property type="entry name" value="Leu-rich_rpt_typical-subtyp"/>
</dbReference>
<feature type="non-terminal residue" evidence="4">
    <location>
        <position position="1"/>
    </location>
</feature>
<keyword evidence="5" id="KW-1185">Reference proteome</keyword>
<dbReference type="AlphaFoldDB" id="A0A814CRW8"/>
<dbReference type="Proteomes" id="UP000663879">
    <property type="component" value="Unassembled WGS sequence"/>
</dbReference>
<evidence type="ECO:0000256" key="1">
    <source>
        <dbReference type="ARBA" id="ARBA00022614"/>
    </source>
</evidence>
<dbReference type="PROSITE" id="PS51450">
    <property type="entry name" value="LRR"/>
    <property type="match status" value="2"/>
</dbReference>
<dbReference type="InterPro" id="IPR001611">
    <property type="entry name" value="Leu-rich_rpt"/>
</dbReference>
<evidence type="ECO:0000256" key="2">
    <source>
        <dbReference type="ARBA" id="ARBA00022729"/>
    </source>
</evidence>
<dbReference type="PANTHER" id="PTHR45842:SF22">
    <property type="entry name" value="INSULIN-LIKE GROWTH FACTOR-BINDING PROTEIN COMPLEX ACID LABILE SUBUNIT ISOFORM X1"/>
    <property type="match status" value="1"/>
</dbReference>
<dbReference type="InterPro" id="IPR032675">
    <property type="entry name" value="LRR_dom_sf"/>
</dbReference>
<dbReference type="SUPFAM" id="SSF52058">
    <property type="entry name" value="L domain-like"/>
    <property type="match status" value="1"/>
</dbReference>
<sequence length="315" mass="36602">MSYRADEWKFTKIYADSKILDLSNNKIDNIENGAFYGLSKLIYLSLRNNKLKNIEAETFFGLESIKEIQLSENQIRKIDPMAFNYLTKIEFLALNKNYIVNISELTFKNLTFLRELQLNYNHIESLVNNIFNDLSCLETLFLFSNGINYLDAEIFMNIKDLISLNLGNNSLKTIDLRYLRKLEILYLDFNQFSTFKTNLSGKINNSNKTLFCHLSTIKRLYLDGNPLVHLNSSFFESNGIVPSLVCLSICYCQLESIDNDAFKQYKNLELLLMERNRLLFLNNTIIAGLSALRYVRMDQKAISGSMSDLKFLYPM</sequence>
<name>A0A814CRW8_9BILA</name>
<dbReference type="EMBL" id="CAJNOC010002637">
    <property type="protein sequence ID" value="CAF0944135.1"/>
    <property type="molecule type" value="Genomic_DNA"/>
</dbReference>
<keyword evidence="2" id="KW-0732">Signal</keyword>
<dbReference type="PANTHER" id="PTHR45842">
    <property type="entry name" value="SYNAPTIC ADHESION-LIKE MOLECULE SALM"/>
    <property type="match status" value="1"/>
</dbReference>
<reference evidence="4" key="1">
    <citation type="submission" date="2021-02" db="EMBL/GenBank/DDBJ databases">
        <authorList>
            <person name="Nowell W R."/>
        </authorList>
    </citation>
    <scope>NUCLEOTIDE SEQUENCE</scope>
    <source>
        <strain evidence="4">Ploen Becks lab</strain>
    </source>
</reference>
<keyword evidence="1" id="KW-0433">Leucine-rich repeat</keyword>
<dbReference type="SMART" id="SM00369">
    <property type="entry name" value="LRR_TYP"/>
    <property type="match status" value="9"/>
</dbReference>
<dbReference type="Pfam" id="PF13855">
    <property type="entry name" value="LRR_8"/>
    <property type="match status" value="3"/>
</dbReference>
<proteinExistence type="predicted"/>
<evidence type="ECO:0000313" key="5">
    <source>
        <dbReference type="Proteomes" id="UP000663879"/>
    </source>
</evidence>
<organism evidence="4 5">
    <name type="scientific">Brachionus calyciflorus</name>
    <dbReference type="NCBI Taxonomy" id="104777"/>
    <lineage>
        <taxon>Eukaryota</taxon>
        <taxon>Metazoa</taxon>
        <taxon>Spiralia</taxon>
        <taxon>Gnathifera</taxon>
        <taxon>Rotifera</taxon>
        <taxon>Eurotatoria</taxon>
        <taxon>Monogononta</taxon>
        <taxon>Pseudotrocha</taxon>
        <taxon>Ploima</taxon>
        <taxon>Brachionidae</taxon>
        <taxon>Brachionus</taxon>
    </lineage>
</organism>
<gene>
    <name evidence="4" type="ORF">OXX778_LOCUS13588</name>
</gene>
<dbReference type="GO" id="GO:0016020">
    <property type="term" value="C:membrane"/>
    <property type="evidence" value="ECO:0007669"/>
    <property type="project" value="UniProtKB-SubCell"/>
</dbReference>